<dbReference type="Proteomes" id="UP000001879">
    <property type="component" value="Chromosome"/>
</dbReference>
<organism evidence="1 3">
    <name type="scientific">Natrialba magadii (strain ATCC 43099 / DSM 3394 / CCM 3739 / CIP 104546 / IAM 13178 / JCM 8861 / NBRC 102185 / NCIMB 2190 / MS3)</name>
    <name type="common">Natronobacterium magadii</name>
    <dbReference type="NCBI Taxonomy" id="547559"/>
    <lineage>
        <taxon>Archaea</taxon>
        <taxon>Methanobacteriati</taxon>
        <taxon>Methanobacteriota</taxon>
        <taxon>Stenosarchaea group</taxon>
        <taxon>Halobacteria</taxon>
        <taxon>Halobacteriales</taxon>
        <taxon>Natrialbaceae</taxon>
        <taxon>Natrialba</taxon>
    </lineage>
</organism>
<reference evidence="1" key="4">
    <citation type="submission" date="2016-09" db="EMBL/GenBank/DDBJ databases">
        <authorList>
            <person name="Pfeiffer F."/>
        </authorList>
    </citation>
    <scope>NUCLEOTIDE SEQUENCE</scope>
    <source>
        <strain evidence="1">ATCC 43099</strain>
    </source>
</reference>
<accession>L9UY69</accession>
<proteinExistence type="predicted"/>
<accession>D3SW38</accession>
<evidence type="ECO:0000313" key="3">
    <source>
        <dbReference type="Proteomes" id="UP000001879"/>
    </source>
</evidence>
<dbReference type="EMBL" id="CP001932">
    <property type="protein sequence ID" value="ADD05699.2"/>
    <property type="molecule type" value="Genomic_DNA"/>
</dbReference>
<dbReference type="RefSeq" id="WP_004267329.1">
    <property type="nucleotide sequence ID" value="NC_013922.1"/>
</dbReference>
<dbReference type="OrthoDB" id="203607at2157"/>
<dbReference type="GeneID" id="8824973"/>
<reference evidence="1 3" key="2">
    <citation type="journal article" date="2012" name="BMC Genomics">
        <title>A comparative genomics perspective on the genetic content of the alkaliphilic haloarchaeon Natrialba magadii ATCC 43099T.</title>
        <authorList>
            <person name="Siddaramappa S."/>
            <person name="Challacombe J.F."/>
            <person name="Decastro R.E."/>
            <person name="Pfeiffer F."/>
            <person name="Sastre D.E."/>
            <person name="Gimenez M.I."/>
            <person name="Paggi R.A."/>
            <person name="Detter J.C."/>
            <person name="Davenport K.W."/>
            <person name="Goodwin L.A."/>
            <person name="Kyrpides N."/>
            <person name="Tapia R."/>
            <person name="Pitluck S."/>
            <person name="Lucas S."/>
            <person name="Woyke T."/>
            <person name="Maupin-Furlow J.A."/>
        </authorList>
    </citation>
    <scope>NUCLEOTIDE SEQUENCE [LARGE SCALE GENOMIC DNA]</scope>
    <source>
        <strain evidence="1">ATCC 43099</strain>
        <strain evidence="3">ATCC 43099 / DSM 3394 / CCM 3739 / CIP 104546 / IAM 13178 / JCM 8861 / NBRC 102185 / NCIMB 2190 / MS3</strain>
    </source>
</reference>
<dbReference type="KEGG" id="nmg:Nmag_2130"/>
<evidence type="ECO:0000313" key="2">
    <source>
        <dbReference type="EMBL" id="ELY29890.1"/>
    </source>
</evidence>
<reference evidence="2 4" key="3">
    <citation type="journal article" date="2014" name="PLoS Genet.">
        <title>Phylogenetically driven sequencing of extremely halophilic archaea reveals strategies for static and dynamic osmo-response.</title>
        <authorList>
            <person name="Becker E.A."/>
            <person name="Seitzer P.M."/>
            <person name="Tritt A."/>
            <person name="Larsen D."/>
            <person name="Krusor M."/>
            <person name="Yao A.I."/>
            <person name="Wu D."/>
            <person name="Madern D."/>
            <person name="Eisen J.A."/>
            <person name="Darling A.E."/>
            <person name="Facciotti M.T."/>
        </authorList>
    </citation>
    <scope>NUCLEOTIDE SEQUENCE [LARGE SCALE GENOMIC DNA]</scope>
    <source>
        <strain evidence="4">ATCC 43099 / DSM 3394 / CCM 3739 / CIP 104546 / IAM 13178 / JCM 8861 / NBRC 102185 / NCIMB 2190 / MS3</strain>
        <strain evidence="2">MS-3</strain>
    </source>
</reference>
<reference evidence="3" key="1">
    <citation type="submission" date="2010-02" db="EMBL/GenBank/DDBJ databases">
        <title>Complete sequence of chromosome of Natrialba magadii ATCC 43099.</title>
        <authorList>
            <consortium name="US DOE Joint Genome Institute"/>
            <person name="Lucas S."/>
            <person name="Copeland A."/>
            <person name="Lapidus A."/>
            <person name="Cheng J.-F."/>
            <person name="Bruce D."/>
            <person name="Goodwin L."/>
            <person name="Pitluck S."/>
            <person name="Davenport K."/>
            <person name="Saunders E."/>
            <person name="Detter J.C."/>
            <person name="Han C."/>
            <person name="Tapia R."/>
            <person name="Land M."/>
            <person name="Hauser L."/>
            <person name="Kyrpides N."/>
            <person name="Mikhailova N."/>
            <person name="De Castro R.E."/>
            <person name="Maupin-Furlow J.A."/>
            <person name="Woyke T."/>
        </authorList>
    </citation>
    <scope>NUCLEOTIDE SEQUENCE [LARGE SCALE GENOMIC DNA]</scope>
    <source>
        <strain evidence="3">ATCC 43099 / DSM 3394 / CCM 3739 / CIP 104546 / IAM 13178 / JCM 8861 / NBRC 102185 / NCIMB 2190 / MS3</strain>
    </source>
</reference>
<evidence type="ECO:0000313" key="4">
    <source>
        <dbReference type="Proteomes" id="UP000011543"/>
    </source>
</evidence>
<dbReference type="Proteomes" id="UP000011543">
    <property type="component" value="Unassembled WGS sequence"/>
</dbReference>
<dbReference type="PATRIC" id="fig|547559.17.peg.1926"/>
<name>D3SW38_NATMM</name>
<dbReference type="AlphaFoldDB" id="D3SW38"/>
<dbReference type="eggNOG" id="arCOG10300">
    <property type="taxonomic scope" value="Archaea"/>
</dbReference>
<keyword evidence="3" id="KW-1185">Reference proteome</keyword>
<gene>
    <name evidence="1" type="ordered locus">Nmag_2130</name>
    <name evidence="2" type="ORF">C500_09769</name>
</gene>
<evidence type="ECO:0000313" key="1">
    <source>
        <dbReference type="EMBL" id="ADD05699.2"/>
    </source>
</evidence>
<sequence length="69" mass="7607">MDGVLNEHTKTIHKHRGEHVDQSDVQTICGATAHVTHGRLQLVSIDRTTDDRSITRCGRCFSDADSGGY</sequence>
<dbReference type="PaxDb" id="547559-Nmag_2130"/>
<protein>
    <submittedName>
        <fullName evidence="1">Uncharacterized protein</fullName>
    </submittedName>
</protein>
<dbReference type="EMBL" id="AOHS01000034">
    <property type="protein sequence ID" value="ELY29890.1"/>
    <property type="molecule type" value="Genomic_DNA"/>
</dbReference>